<evidence type="ECO:0000313" key="1">
    <source>
        <dbReference type="EMBL" id="CEK80099.1"/>
    </source>
</evidence>
<organism evidence="1">
    <name type="scientific">Arion vulgaris</name>
    <dbReference type="NCBI Taxonomy" id="1028688"/>
    <lineage>
        <taxon>Eukaryota</taxon>
        <taxon>Metazoa</taxon>
        <taxon>Spiralia</taxon>
        <taxon>Lophotrochozoa</taxon>
        <taxon>Mollusca</taxon>
        <taxon>Gastropoda</taxon>
        <taxon>Heterobranchia</taxon>
        <taxon>Euthyneura</taxon>
        <taxon>Panpulmonata</taxon>
        <taxon>Eupulmonata</taxon>
        <taxon>Stylommatophora</taxon>
        <taxon>Helicina</taxon>
        <taxon>Arionoidea</taxon>
        <taxon>Arionidae</taxon>
        <taxon>Arion</taxon>
    </lineage>
</organism>
<gene>
    <name evidence="1" type="primary">ORF119138</name>
</gene>
<proteinExistence type="predicted"/>
<sequence length="63" mass="7796">MKFLYVFHYLTTLKLQYRFSFDKNPSHINFTFTVNTFFAHTFRCQVEYLKKTIYQFKLLIISI</sequence>
<dbReference type="AlphaFoldDB" id="A0A0B7AGG8"/>
<accession>A0A0B7AGG8</accession>
<name>A0A0B7AGG8_9EUPU</name>
<protein>
    <submittedName>
        <fullName evidence="1">Uncharacterized protein</fullName>
    </submittedName>
</protein>
<reference evidence="1" key="1">
    <citation type="submission" date="2014-12" db="EMBL/GenBank/DDBJ databases">
        <title>Insight into the proteome of Arion vulgaris.</title>
        <authorList>
            <person name="Aradska J."/>
            <person name="Bulat T."/>
            <person name="Smidak R."/>
            <person name="Sarate P."/>
            <person name="Gangsoo J."/>
            <person name="Sialana F."/>
            <person name="Bilban M."/>
            <person name="Lubec G."/>
        </authorList>
    </citation>
    <scope>NUCLEOTIDE SEQUENCE</scope>
    <source>
        <tissue evidence="1">Skin</tissue>
    </source>
</reference>
<dbReference type="EMBL" id="HACG01033234">
    <property type="protein sequence ID" value="CEK80099.1"/>
    <property type="molecule type" value="Transcribed_RNA"/>
</dbReference>